<feature type="compositionally biased region" description="Acidic residues" evidence="1">
    <location>
        <begin position="48"/>
        <end position="67"/>
    </location>
</feature>
<sequence>MLSESRVIASQESDYVGKGRHMSCAPSSFVYYLEDEMCQMQDAIYQYNEEEEDEEEDEGYYGEEDEEYYGEYYGEYNEEEDEVCNEESYDNKKAHEEFNEEFNEEAESKEGISVSL</sequence>
<keyword evidence="3" id="KW-1185">Reference proteome</keyword>
<dbReference type="EMBL" id="WIGO01000095">
    <property type="protein sequence ID" value="KAF6830353.1"/>
    <property type="molecule type" value="Genomic_DNA"/>
</dbReference>
<reference evidence="2" key="1">
    <citation type="journal article" date="2020" name="Phytopathology">
        <title>Genome Sequence Resources of Colletotrichum truncatum, C. plurivorum, C. musicola, and C. sojae: Four Species Pathogenic to Soybean (Glycine max).</title>
        <authorList>
            <person name="Rogerio F."/>
            <person name="Boufleur T.R."/>
            <person name="Ciampi-Guillardi M."/>
            <person name="Sukno S.A."/>
            <person name="Thon M.R."/>
            <person name="Massola Junior N.S."/>
            <person name="Baroncelli R."/>
        </authorList>
    </citation>
    <scope>NUCLEOTIDE SEQUENCE</scope>
    <source>
        <strain evidence="2">LFN00145</strain>
    </source>
</reference>
<accession>A0A8H6KFK4</accession>
<evidence type="ECO:0000313" key="2">
    <source>
        <dbReference type="EMBL" id="KAF6830353.1"/>
    </source>
</evidence>
<protein>
    <submittedName>
        <fullName evidence="2">Uncharacterized protein</fullName>
    </submittedName>
</protein>
<comment type="caution">
    <text evidence="2">The sequence shown here is derived from an EMBL/GenBank/DDBJ whole genome shotgun (WGS) entry which is preliminary data.</text>
</comment>
<name>A0A8H6KFK4_9PEZI</name>
<evidence type="ECO:0000313" key="3">
    <source>
        <dbReference type="Proteomes" id="UP000654918"/>
    </source>
</evidence>
<feature type="region of interest" description="Disordered" evidence="1">
    <location>
        <begin position="97"/>
        <end position="116"/>
    </location>
</feature>
<dbReference type="AlphaFoldDB" id="A0A8H6KFK4"/>
<dbReference type="Proteomes" id="UP000654918">
    <property type="component" value="Unassembled WGS sequence"/>
</dbReference>
<organism evidence="2 3">
    <name type="scientific">Colletotrichum plurivorum</name>
    <dbReference type="NCBI Taxonomy" id="2175906"/>
    <lineage>
        <taxon>Eukaryota</taxon>
        <taxon>Fungi</taxon>
        <taxon>Dikarya</taxon>
        <taxon>Ascomycota</taxon>
        <taxon>Pezizomycotina</taxon>
        <taxon>Sordariomycetes</taxon>
        <taxon>Hypocreomycetidae</taxon>
        <taxon>Glomerellales</taxon>
        <taxon>Glomerellaceae</taxon>
        <taxon>Colletotrichum</taxon>
        <taxon>Colletotrichum orchidearum species complex</taxon>
    </lineage>
</organism>
<proteinExistence type="predicted"/>
<feature type="compositionally biased region" description="Acidic residues" evidence="1">
    <location>
        <begin position="98"/>
        <end position="107"/>
    </location>
</feature>
<evidence type="ECO:0000256" key="1">
    <source>
        <dbReference type="SAM" id="MobiDB-lite"/>
    </source>
</evidence>
<feature type="region of interest" description="Disordered" evidence="1">
    <location>
        <begin position="46"/>
        <end position="67"/>
    </location>
</feature>
<feature type="non-terminal residue" evidence="2">
    <location>
        <position position="1"/>
    </location>
</feature>
<gene>
    <name evidence="2" type="ORF">CPLU01_07408</name>
</gene>